<accession>A0ABT4XJ77</accession>
<dbReference type="EMBL" id="JAQJZJ010000009">
    <property type="protein sequence ID" value="MDA7088259.1"/>
    <property type="molecule type" value="Genomic_DNA"/>
</dbReference>
<organism evidence="1 2">
    <name type="scientific">Pseudomonas aestuarii</name>
    <dbReference type="NCBI Taxonomy" id="3018340"/>
    <lineage>
        <taxon>Bacteria</taxon>
        <taxon>Pseudomonadati</taxon>
        <taxon>Pseudomonadota</taxon>
        <taxon>Gammaproteobacteria</taxon>
        <taxon>Pseudomonadales</taxon>
        <taxon>Pseudomonadaceae</taxon>
        <taxon>Pseudomonas</taxon>
    </lineage>
</organism>
<name>A0ABT4XJ77_9PSED</name>
<keyword evidence="2" id="KW-1185">Reference proteome</keyword>
<comment type="caution">
    <text evidence="1">The sequence shown here is derived from an EMBL/GenBank/DDBJ whole genome shotgun (WGS) entry which is preliminary data.</text>
</comment>
<evidence type="ECO:0000313" key="2">
    <source>
        <dbReference type="Proteomes" id="UP001212042"/>
    </source>
</evidence>
<proteinExistence type="predicted"/>
<protein>
    <submittedName>
        <fullName evidence="1">Uncharacterized protein</fullName>
    </submittedName>
</protein>
<sequence>MTTVEHKVKTCKHCLQPFEFKRKTADFCAESCKKKHKAIRQRKLQKKRLYRAETSAFFYYLADECRRAETIEILRDHTLESITELHTVYKYRMKANGFGSEATYSLCHLFPVKHPFQIGVLRAENLVVSYSNLNSKHSNTAAAGIGVSIPRHTLSPKWKISENATKTAVISKIVEYWGQPLVEQLAVKLKLQPTVRQQVFDFLISSTDPRVPTQSKLEAMSTQELSTLKALITGKETSGFGAYAELQEYGQVFGHELRRLSNYREELLTTCKAWEACLEDYIRLELSLHYGKLHKKTKSKLAVVLQAIYAEQFNLLHGGNAQGFNQRFSVLVIEGCAIQGEKLSYEDTLSDKDRADWEEQKRRAKGRSAVVDTPPARAEFTPSTPVTTTDWVAELDNEYEAILRVPVRYDTPPTTTYFDPPPF</sequence>
<reference evidence="1 2" key="1">
    <citation type="submission" date="2023-01" db="EMBL/GenBank/DDBJ databases">
        <title>Pseudomonas SA3-5T sp. nov., isolated from tidal flat sediment.</title>
        <authorList>
            <person name="Kim H.S."/>
            <person name="Kim J.-S."/>
            <person name="Suh M.K."/>
            <person name="Eom M.K."/>
            <person name="Lee J.-S."/>
        </authorList>
    </citation>
    <scope>NUCLEOTIDE SEQUENCE [LARGE SCALE GENOMIC DNA]</scope>
    <source>
        <strain evidence="1 2">SA3-5</strain>
    </source>
</reference>
<gene>
    <name evidence="1" type="ORF">PH586_17885</name>
</gene>
<dbReference type="Proteomes" id="UP001212042">
    <property type="component" value="Unassembled WGS sequence"/>
</dbReference>
<dbReference type="RefSeq" id="WP_271349109.1">
    <property type="nucleotide sequence ID" value="NZ_JAQJZJ010000009.1"/>
</dbReference>
<evidence type="ECO:0000313" key="1">
    <source>
        <dbReference type="EMBL" id="MDA7088259.1"/>
    </source>
</evidence>